<keyword evidence="13" id="KW-1185">Reference proteome</keyword>
<accession>A0A0F3NMN6</accession>
<dbReference type="Gene3D" id="1.10.230.10">
    <property type="entry name" value="Cytochrome P450-Terp, domain 2"/>
    <property type="match status" value="1"/>
</dbReference>
<evidence type="ECO:0000313" key="12">
    <source>
        <dbReference type="EMBL" id="KJV69310.1"/>
    </source>
</evidence>
<reference evidence="12 13" key="1">
    <citation type="submission" date="2015-02" db="EMBL/GenBank/DDBJ databases">
        <title>Genome Sequencing of Rickettsiales.</title>
        <authorList>
            <person name="Daugherty S.C."/>
            <person name="Su Q."/>
            <person name="Abolude K."/>
            <person name="Beier-Sexton M."/>
            <person name="Carlyon J.A."/>
            <person name="Carter R."/>
            <person name="Day N.P."/>
            <person name="Dumler S.J."/>
            <person name="Dyachenko V."/>
            <person name="Godinez A."/>
            <person name="Kurtti T.J."/>
            <person name="Lichay M."/>
            <person name="Mullins K.E."/>
            <person name="Ott S."/>
            <person name="Pappas-Brown V."/>
            <person name="Paris D.H."/>
            <person name="Patel P."/>
            <person name="Richards A.L."/>
            <person name="Sadzewicz L."/>
            <person name="Sears K."/>
            <person name="Seidman D."/>
            <person name="Sengamalay N."/>
            <person name="Stenos J."/>
            <person name="Tallon L.J."/>
            <person name="Vincent G."/>
            <person name="Fraser C.M."/>
            <person name="Munderloh U."/>
            <person name="Dunning-Hotopp J.C."/>
        </authorList>
    </citation>
    <scope>NUCLEOTIDE SEQUENCE [LARGE SCALE GENOMIC DNA]</scope>
    <source>
        <strain evidence="12 13">RAC413</strain>
    </source>
</reference>
<dbReference type="PRINTS" id="PR00143">
    <property type="entry name" value="CITRTSNTHASE"/>
</dbReference>
<comment type="catalytic activity">
    <reaction evidence="6 10">
        <text>oxaloacetate + acetyl-CoA + H2O = citrate + CoA + H(+)</text>
        <dbReference type="Rhea" id="RHEA:16845"/>
        <dbReference type="ChEBI" id="CHEBI:15377"/>
        <dbReference type="ChEBI" id="CHEBI:15378"/>
        <dbReference type="ChEBI" id="CHEBI:16452"/>
        <dbReference type="ChEBI" id="CHEBI:16947"/>
        <dbReference type="ChEBI" id="CHEBI:57287"/>
        <dbReference type="ChEBI" id="CHEBI:57288"/>
        <dbReference type="EC" id="2.3.3.16"/>
    </reaction>
</comment>
<dbReference type="PATRIC" id="fig|1359163.3.peg.673"/>
<evidence type="ECO:0000313" key="13">
    <source>
        <dbReference type="Proteomes" id="UP000033562"/>
    </source>
</evidence>
<dbReference type="Proteomes" id="UP000033562">
    <property type="component" value="Unassembled WGS sequence"/>
</dbReference>
<evidence type="ECO:0000256" key="8">
    <source>
        <dbReference type="PIRNR" id="PIRNR001369"/>
    </source>
</evidence>
<dbReference type="GO" id="GO:0006099">
    <property type="term" value="P:tricarboxylic acid cycle"/>
    <property type="evidence" value="ECO:0007669"/>
    <property type="project" value="UniProtKB-UniRule"/>
</dbReference>
<evidence type="ECO:0000256" key="3">
    <source>
        <dbReference type="ARBA" id="ARBA00022134"/>
    </source>
</evidence>
<evidence type="ECO:0000256" key="2">
    <source>
        <dbReference type="ARBA" id="ARBA00010566"/>
    </source>
</evidence>
<evidence type="ECO:0000256" key="11">
    <source>
        <dbReference type="RuleBase" id="RU003406"/>
    </source>
</evidence>
<dbReference type="OrthoDB" id="9800864at2"/>
<dbReference type="Pfam" id="PF00285">
    <property type="entry name" value="Citrate_synt"/>
    <property type="match status" value="1"/>
</dbReference>
<dbReference type="InterPro" id="IPR036969">
    <property type="entry name" value="Citrate_synthase_sf"/>
</dbReference>
<dbReference type="PIRSF" id="PIRSF001369">
    <property type="entry name" value="Citrate_synth"/>
    <property type="match status" value="1"/>
</dbReference>
<evidence type="ECO:0000256" key="10">
    <source>
        <dbReference type="RuleBase" id="RU003370"/>
    </source>
</evidence>
<dbReference type="SUPFAM" id="SSF48256">
    <property type="entry name" value="Citrate synthase"/>
    <property type="match status" value="1"/>
</dbReference>
<protein>
    <recommendedName>
        <fullName evidence="3 7">Citrate synthase</fullName>
    </recommendedName>
</protein>
<evidence type="ECO:0000256" key="7">
    <source>
        <dbReference type="NCBIfam" id="TIGR01798"/>
    </source>
</evidence>
<feature type="active site" evidence="9">
    <location>
        <position position="300"/>
    </location>
</feature>
<dbReference type="UniPathway" id="UPA00223">
    <property type="reaction ID" value="UER00717"/>
</dbReference>
<comment type="caution">
    <text evidence="12">The sequence shown here is derived from an EMBL/GenBank/DDBJ whole genome shotgun (WGS) entry which is preliminary data.</text>
</comment>
<dbReference type="InterPro" id="IPR002020">
    <property type="entry name" value="Citrate_synthase"/>
</dbReference>
<dbReference type="PANTHER" id="PTHR42871:SF1">
    <property type="entry name" value="CITRATE SYNTHASE"/>
    <property type="match status" value="1"/>
</dbReference>
<comment type="similarity">
    <text evidence="2 8 11">Belongs to the citrate synthase family.</text>
</comment>
<dbReference type="STRING" id="1359163.NLO413_0696"/>
<name>A0A0F3NMN6_9RICK</name>
<dbReference type="InterPro" id="IPR016142">
    <property type="entry name" value="Citrate_synth-like_lrg_a-sub"/>
</dbReference>
<dbReference type="InterPro" id="IPR016143">
    <property type="entry name" value="Citrate_synth-like_sm_a-sub"/>
</dbReference>
<evidence type="ECO:0000256" key="6">
    <source>
        <dbReference type="ARBA" id="ARBA00049288"/>
    </source>
</evidence>
<evidence type="ECO:0000256" key="9">
    <source>
        <dbReference type="PIRSR" id="PIRSR001369-1"/>
    </source>
</evidence>
<dbReference type="GO" id="GO:0005737">
    <property type="term" value="C:cytoplasm"/>
    <property type="evidence" value="ECO:0007669"/>
    <property type="project" value="InterPro"/>
</dbReference>
<dbReference type="PANTHER" id="PTHR42871">
    <property type="entry name" value="CITRATE SYNTHASE"/>
    <property type="match status" value="1"/>
</dbReference>
<dbReference type="InterPro" id="IPR024176">
    <property type="entry name" value="Citrate_synthase_bac-typ"/>
</dbReference>
<keyword evidence="12" id="KW-0012">Acyltransferase</keyword>
<evidence type="ECO:0000256" key="5">
    <source>
        <dbReference type="ARBA" id="ARBA00022679"/>
    </source>
</evidence>
<dbReference type="NCBIfam" id="NF004126">
    <property type="entry name" value="PRK05614.1"/>
    <property type="match status" value="1"/>
</dbReference>
<dbReference type="Gene3D" id="2.20.28.60">
    <property type="match status" value="1"/>
</dbReference>
<dbReference type="GO" id="GO:0036440">
    <property type="term" value="F:citrate synthase activity"/>
    <property type="evidence" value="ECO:0007669"/>
    <property type="project" value="UniProtKB-EC"/>
</dbReference>
<dbReference type="FunFam" id="1.10.230.10:FF:000002">
    <property type="entry name" value="Citrate synthase"/>
    <property type="match status" value="1"/>
</dbReference>
<dbReference type="NCBIfam" id="TIGR01798">
    <property type="entry name" value="cit_synth_I"/>
    <property type="match status" value="1"/>
</dbReference>
<feature type="active site" evidence="9">
    <location>
        <position position="357"/>
    </location>
</feature>
<keyword evidence="4 10" id="KW-0816">Tricarboxylic acid cycle</keyword>
<dbReference type="InterPro" id="IPR010953">
    <property type="entry name" value="Citrate_synthase_typ-I"/>
</dbReference>
<dbReference type="RefSeq" id="WP_045809047.1">
    <property type="nucleotide sequence ID" value="NZ_LANX01000001.1"/>
</dbReference>
<dbReference type="Gene3D" id="1.10.580.10">
    <property type="entry name" value="Citrate Synthase, domain 1"/>
    <property type="match status" value="1"/>
</dbReference>
<organism evidence="12 13">
    <name type="scientific">Candidatus Neoehrlichia procyonis str. RAC413</name>
    <dbReference type="NCBI Taxonomy" id="1359163"/>
    <lineage>
        <taxon>Bacteria</taxon>
        <taxon>Pseudomonadati</taxon>
        <taxon>Pseudomonadota</taxon>
        <taxon>Alphaproteobacteria</taxon>
        <taxon>Rickettsiales</taxon>
        <taxon>Anaplasmataceae</taxon>
        <taxon>Candidatus Neoehrlichia</taxon>
    </lineage>
</organism>
<gene>
    <name evidence="12" type="primary">gltA</name>
    <name evidence="12" type="ORF">NLO413_0696</name>
</gene>
<comment type="pathway">
    <text evidence="1 10">Carbohydrate metabolism; tricarboxylic acid cycle; isocitrate from oxaloacetate: step 1/2.</text>
</comment>
<evidence type="ECO:0000256" key="4">
    <source>
        <dbReference type="ARBA" id="ARBA00022532"/>
    </source>
</evidence>
<proteinExistence type="inferred from homology"/>
<dbReference type="PROSITE" id="PS00480">
    <property type="entry name" value="CITRATE_SYNTHASE"/>
    <property type="match status" value="1"/>
</dbReference>
<keyword evidence="5 8" id="KW-0808">Transferase</keyword>
<dbReference type="AlphaFoldDB" id="A0A0F3NMN6"/>
<dbReference type="InterPro" id="IPR019810">
    <property type="entry name" value="Citrate_synthase_AS"/>
</dbReference>
<evidence type="ECO:0000256" key="1">
    <source>
        <dbReference type="ARBA" id="ARBA00004751"/>
    </source>
</evidence>
<sequence length="411" mass="46031">MVKKAVLSLDDEQVELQVLHGSYGPDVLDISSLYRSCKVFAYDPGFMSTAACVSKITFINGEEGILRYRGYNIEHLVNMQHSFLEIAYLLFYGALPNKDEFEDFSSNVIKEYSIPQQVCDVVQSFPRDSHPMAILNACFAALSAYYHGSEIVNDCLKCATLSIAKVPSIIATIYRHVVNKSIVLSHKNLSYSNNFASMMFLDFDDDEVNNVIARALDIIFILHADHEQNASTAAVRLSGSAGGNLFACLSAGVVTLWGPAHGGANEAVVKMLIEIGDPKNVQQFIQNVKDKKSRLMGFGHRIYKNYDPRARIMQDICNKVLESLRINDPLLEVALQLESIALKDDYFLERKLYPNIDFYSGLILKAIGIPINMFTTLFALARTAGWSAQWCEMKSDNNNKICRPRQLYTGM</sequence>
<dbReference type="EMBL" id="LANX01000001">
    <property type="protein sequence ID" value="KJV69310.1"/>
    <property type="molecule type" value="Genomic_DNA"/>
</dbReference>